<dbReference type="Pfam" id="PF13614">
    <property type="entry name" value="AAA_31"/>
    <property type="match status" value="1"/>
</dbReference>
<reference evidence="2 3" key="1">
    <citation type="submission" date="2018-03" db="EMBL/GenBank/DDBJ databases">
        <title>Genome sequence of Paenibacillus elgii strain AC13 an antimicrobial compound producing bacteria.</title>
        <authorList>
            <person name="Kurokawa A.S."/>
            <person name="Araujo J.F."/>
            <person name="Costa R.A."/>
            <person name="Ortega D.B."/>
            <person name="Pires A.S."/>
            <person name="Pappas G.J.Jr."/>
            <person name="Franco O.L."/>
            <person name="Barreto C."/>
            <person name="Magalhaes B.S."/>
            <person name="Kruger R.H."/>
        </authorList>
    </citation>
    <scope>NUCLEOTIDE SEQUENCE [LARGE SCALE GENOMIC DNA]</scope>
    <source>
        <strain evidence="2 3">AC13</strain>
    </source>
</reference>
<name>A0A2T6GAD3_9BACL</name>
<dbReference type="PANTHER" id="PTHR13696:SF96">
    <property type="entry name" value="COBQ_COBB_MIND_PARA NUCLEOTIDE BINDING DOMAIN-CONTAINING PROTEIN"/>
    <property type="match status" value="1"/>
</dbReference>
<dbReference type="Proteomes" id="UP000244184">
    <property type="component" value="Unassembled WGS sequence"/>
</dbReference>
<comment type="caution">
    <text evidence="2">The sequence shown here is derived from an EMBL/GenBank/DDBJ whole genome shotgun (WGS) entry which is preliminary data.</text>
</comment>
<gene>
    <name evidence="2" type="ORF">C8Z91_00655</name>
</gene>
<evidence type="ECO:0000259" key="1">
    <source>
        <dbReference type="Pfam" id="PF13614"/>
    </source>
</evidence>
<dbReference type="InterPro" id="IPR050678">
    <property type="entry name" value="DNA_Partitioning_ATPase"/>
</dbReference>
<dbReference type="EMBL" id="PYHP01000003">
    <property type="protein sequence ID" value="PUA41116.1"/>
    <property type="molecule type" value="Genomic_DNA"/>
</dbReference>
<accession>A0A2T6GAD3</accession>
<dbReference type="Gene3D" id="3.40.50.300">
    <property type="entry name" value="P-loop containing nucleotide triphosphate hydrolases"/>
    <property type="match status" value="1"/>
</dbReference>
<dbReference type="InterPro" id="IPR027417">
    <property type="entry name" value="P-loop_NTPase"/>
</dbReference>
<feature type="domain" description="AAA" evidence="1">
    <location>
        <begin position="156"/>
        <end position="301"/>
    </location>
</feature>
<evidence type="ECO:0000313" key="2">
    <source>
        <dbReference type="EMBL" id="PUA41116.1"/>
    </source>
</evidence>
<dbReference type="PANTHER" id="PTHR13696">
    <property type="entry name" value="P-LOOP CONTAINING NUCLEOSIDE TRIPHOSPHATE HYDROLASE"/>
    <property type="match status" value="1"/>
</dbReference>
<dbReference type="AlphaFoldDB" id="A0A2T6GAD3"/>
<dbReference type="SUPFAM" id="SSF52540">
    <property type="entry name" value="P-loop containing nucleoside triphosphate hydrolases"/>
    <property type="match status" value="1"/>
</dbReference>
<protein>
    <recommendedName>
        <fullName evidence="1">AAA domain-containing protein</fullName>
    </recommendedName>
</protein>
<proteinExistence type="predicted"/>
<dbReference type="Gene3D" id="3.40.50.10850">
    <property type="entry name" value="Ntrc-like two-domain protein"/>
    <property type="match status" value="1"/>
</dbReference>
<evidence type="ECO:0000313" key="3">
    <source>
        <dbReference type="Proteomes" id="UP000244184"/>
    </source>
</evidence>
<organism evidence="2 3">
    <name type="scientific">Paenibacillus elgii</name>
    <dbReference type="NCBI Taxonomy" id="189691"/>
    <lineage>
        <taxon>Bacteria</taxon>
        <taxon>Bacillati</taxon>
        <taxon>Bacillota</taxon>
        <taxon>Bacilli</taxon>
        <taxon>Bacillales</taxon>
        <taxon>Paenibacillaceae</taxon>
        <taxon>Paenibacillus</taxon>
    </lineage>
</organism>
<dbReference type="InterPro" id="IPR025669">
    <property type="entry name" value="AAA_dom"/>
</dbReference>
<sequence length="398" mass="44751">MKYRKEVSSKGRYRRNKLDAQIRRRGPSVAKIMLVLLDEDAYFGEMLSAYVRSSEYAERFSIRVFTSMGEGVRFVEQNKEPLIIMVHESLMPLPDAVFGLKPGCTVMISDSAREGGLLEYPIMFKYQPLDRLLSGITAHYNEFCAGEPLRGNRGAKTVAVYSAVGGAGKTVTAVHLAYQLAQQGERVFCLGLELLPSRAWYVQDGPGEAESFSQLLYYAKTAPTLISSKLEGLKRKHPDCKFDYVPPSMHLKELAEMEASDLKHILQGIESTRMYDRIVIDLDSMPHAATREALQAADLVLWLLLDDCVHLSKNAELLRSWTAGERTTDWLHRVRFVHNKNAGQTVNRFETYGFAHSSELPYVPEWKGVGRVEDMMSPVFALAAAGLVRAGEEGSRYR</sequence>